<sequence length="130" mass="14327">MAKRWTISSGSRFEELAGYSRAVVDGDWIFVSGTAGFNFEDGSISDDAVEQTRQSLRTIADTLAKAGASMSDVVRVRVFIRDRADVIPVSRILGETFTENRPTNTTILCGFAEESMKVELEVTARTRSEP</sequence>
<evidence type="ECO:0000313" key="1">
    <source>
        <dbReference type="EMBL" id="MBS9721846.1"/>
    </source>
</evidence>
<dbReference type="PANTHER" id="PTHR43857">
    <property type="entry name" value="BLR7761 PROTEIN"/>
    <property type="match status" value="1"/>
</dbReference>
<accession>A0ABS5RZZ6</accession>
<dbReference type="InterPro" id="IPR006175">
    <property type="entry name" value="YjgF/YER057c/UK114"/>
</dbReference>
<proteinExistence type="predicted"/>
<dbReference type="SUPFAM" id="SSF55298">
    <property type="entry name" value="YjgF-like"/>
    <property type="match status" value="1"/>
</dbReference>
<dbReference type="EMBL" id="JAFMNX010000003">
    <property type="protein sequence ID" value="MBS9721846.1"/>
    <property type="molecule type" value="Genomic_DNA"/>
</dbReference>
<reference evidence="1 2" key="1">
    <citation type="submission" date="2021-03" db="EMBL/GenBank/DDBJ databases">
        <title>Tianweitania aestuarii sp. nov., isolated from a tidal flat.</title>
        <authorList>
            <person name="Park S."/>
            <person name="Yoon J.-H."/>
        </authorList>
    </citation>
    <scope>NUCLEOTIDE SEQUENCE [LARGE SCALE GENOMIC DNA]</scope>
    <source>
        <strain evidence="1 2">BSSL-BM11</strain>
    </source>
</reference>
<name>A0ABS5RZZ6_9HYPH</name>
<evidence type="ECO:0000313" key="2">
    <source>
        <dbReference type="Proteomes" id="UP001297272"/>
    </source>
</evidence>
<dbReference type="Proteomes" id="UP001297272">
    <property type="component" value="Unassembled WGS sequence"/>
</dbReference>
<keyword evidence="2" id="KW-1185">Reference proteome</keyword>
<dbReference type="Pfam" id="PF01042">
    <property type="entry name" value="Ribonuc_L-PSP"/>
    <property type="match status" value="1"/>
</dbReference>
<protein>
    <submittedName>
        <fullName evidence="1">RidA family protein</fullName>
    </submittedName>
</protein>
<dbReference type="RefSeq" id="WP_213985461.1">
    <property type="nucleotide sequence ID" value="NZ_JAFMNX010000003.1"/>
</dbReference>
<gene>
    <name evidence="1" type="ORF">JYU29_14240</name>
</gene>
<organism evidence="1 2">
    <name type="scientific">Tianweitania aestuarii</name>
    <dbReference type="NCBI Taxonomy" id="2814886"/>
    <lineage>
        <taxon>Bacteria</taxon>
        <taxon>Pseudomonadati</taxon>
        <taxon>Pseudomonadota</taxon>
        <taxon>Alphaproteobacteria</taxon>
        <taxon>Hyphomicrobiales</taxon>
        <taxon>Phyllobacteriaceae</taxon>
        <taxon>Tianweitania</taxon>
    </lineage>
</organism>
<dbReference type="Gene3D" id="3.30.1330.40">
    <property type="entry name" value="RutC-like"/>
    <property type="match status" value="1"/>
</dbReference>
<dbReference type="PANTHER" id="PTHR43857:SF1">
    <property type="entry name" value="YJGH FAMILY PROTEIN"/>
    <property type="match status" value="1"/>
</dbReference>
<dbReference type="InterPro" id="IPR035959">
    <property type="entry name" value="RutC-like_sf"/>
</dbReference>
<comment type="caution">
    <text evidence="1">The sequence shown here is derived from an EMBL/GenBank/DDBJ whole genome shotgun (WGS) entry which is preliminary data.</text>
</comment>
<dbReference type="CDD" id="cd06154">
    <property type="entry name" value="YjgF_YER057c_UK114_like_6"/>
    <property type="match status" value="1"/>
</dbReference>